<dbReference type="AlphaFoldDB" id="A0A927PMM7"/>
<dbReference type="SUPFAM" id="SSF46689">
    <property type="entry name" value="Homeodomain-like"/>
    <property type="match status" value="1"/>
</dbReference>
<accession>A0A927PMM7</accession>
<feature type="compositionally biased region" description="Polar residues" evidence="5">
    <location>
        <begin position="147"/>
        <end position="158"/>
    </location>
</feature>
<evidence type="ECO:0000259" key="6">
    <source>
        <dbReference type="PROSITE" id="PS50977"/>
    </source>
</evidence>
<dbReference type="Proteomes" id="UP000642993">
    <property type="component" value="Unassembled WGS sequence"/>
</dbReference>
<dbReference type="RefSeq" id="WP_192039493.1">
    <property type="nucleotide sequence ID" value="NZ_JACYWE010000006.1"/>
</dbReference>
<keyword evidence="2 4" id="KW-0238">DNA-binding</keyword>
<dbReference type="EMBL" id="JACYWE010000006">
    <property type="protein sequence ID" value="MBD8507034.1"/>
    <property type="molecule type" value="Genomic_DNA"/>
</dbReference>
<evidence type="ECO:0000256" key="4">
    <source>
        <dbReference type="PROSITE-ProRule" id="PRU00335"/>
    </source>
</evidence>
<dbReference type="InterPro" id="IPR036271">
    <property type="entry name" value="Tet_transcr_reg_TetR-rel_C_sf"/>
</dbReference>
<evidence type="ECO:0000313" key="8">
    <source>
        <dbReference type="Proteomes" id="UP000642993"/>
    </source>
</evidence>
<dbReference type="GO" id="GO:0045892">
    <property type="term" value="P:negative regulation of DNA-templated transcription"/>
    <property type="evidence" value="ECO:0007669"/>
    <property type="project" value="InterPro"/>
</dbReference>
<feature type="DNA-binding region" description="H-T-H motif" evidence="4">
    <location>
        <begin position="20"/>
        <end position="39"/>
    </location>
</feature>
<dbReference type="PROSITE" id="PS50977">
    <property type="entry name" value="HTH_TETR_2"/>
    <property type="match status" value="1"/>
</dbReference>
<name>A0A927PMM7_9ACTN</name>
<feature type="region of interest" description="Disordered" evidence="5">
    <location>
        <begin position="143"/>
        <end position="171"/>
    </location>
</feature>
<dbReference type="InterPro" id="IPR004111">
    <property type="entry name" value="Repressor_TetR_C"/>
</dbReference>
<evidence type="ECO:0000256" key="5">
    <source>
        <dbReference type="SAM" id="MobiDB-lite"/>
    </source>
</evidence>
<dbReference type="Pfam" id="PF02909">
    <property type="entry name" value="TetR_C_1"/>
    <property type="match status" value="1"/>
</dbReference>
<dbReference type="SUPFAM" id="SSF48498">
    <property type="entry name" value="Tetracyclin repressor-like, C-terminal domain"/>
    <property type="match status" value="1"/>
</dbReference>
<keyword evidence="3" id="KW-0804">Transcription</keyword>
<dbReference type="InterPro" id="IPR001647">
    <property type="entry name" value="HTH_TetR"/>
</dbReference>
<protein>
    <submittedName>
        <fullName evidence="7">TetR/AcrR family transcriptional regulator C-terminal domain-containing protein</fullName>
    </submittedName>
</protein>
<evidence type="ECO:0000256" key="3">
    <source>
        <dbReference type="ARBA" id="ARBA00023163"/>
    </source>
</evidence>
<proteinExistence type="predicted"/>
<evidence type="ECO:0000256" key="1">
    <source>
        <dbReference type="ARBA" id="ARBA00023015"/>
    </source>
</evidence>
<dbReference type="Gene3D" id="1.10.357.10">
    <property type="entry name" value="Tetracycline Repressor, domain 2"/>
    <property type="match status" value="1"/>
</dbReference>
<comment type="caution">
    <text evidence="7">The sequence shown here is derived from an EMBL/GenBank/DDBJ whole genome shotgun (WGS) entry which is preliminary data.</text>
</comment>
<keyword evidence="1" id="KW-0805">Transcription regulation</keyword>
<sequence>MVTSEQITAAALELGVATITMTSVAQRLGVNHATLYRYVTGRDDLVRNAIDRAVILTEFPQPRDDWQSFLRDTANALFDMCDTYPGVATELAGGTYSPMILQRGATLMACLARMDFGPTDAVLALDLVTGLVIDHCRRAEQMDGRVPSTSMPSRSELASSWPRGEPENTDSMQETLEAGQQAIAQGPRDWFDRKLRIALAGIAAELAPH</sequence>
<organism evidence="7 8">
    <name type="scientific">Lolliginicoccus lacisalsi</name>
    <dbReference type="NCBI Taxonomy" id="2742202"/>
    <lineage>
        <taxon>Bacteria</taxon>
        <taxon>Bacillati</taxon>
        <taxon>Actinomycetota</taxon>
        <taxon>Actinomycetes</taxon>
        <taxon>Mycobacteriales</taxon>
        <taxon>Hoyosellaceae</taxon>
        <taxon>Lolliginicoccus</taxon>
    </lineage>
</organism>
<dbReference type="InterPro" id="IPR009057">
    <property type="entry name" value="Homeodomain-like_sf"/>
</dbReference>
<dbReference type="Gene3D" id="1.10.10.60">
    <property type="entry name" value="Homeodomain-like"/>
    <property type="match status" value="1"/>
</dbReference>
<evidence type="ECO:0000256" key="2">
    <source>
        <dbReference type="ARBA" id="ARBA00023125"/>
    </source>
</evidence>
<gene>
    <name evidence="7" type="ORF">HT102_11095</name>
</gene>
<reference evidence="7" key="1">
    <citation type="submission" date="2020-09" db="EMBL/GenBank/DDBJ databases">
        <title>Hoyosella lacisalsi sp. nov., a halotolerant actinobacterium isolated from soil of Lake Gudzhirganskoe.</title>
        <authorList>
            <person name="Yang Q."/>
            <person name="Guo P.Y."/>
            <person name="Liu S.W."/>
            <person name="Li F.N."/>
            <person name="Sun C.H."/>
        </authorList>
    </citation>
    <scope>NUCLEOTIDE SEQUENCE</scope>
    <source>
        <strain evidence="7">G463</strain>
    </source>
</reference>
<dbReference type="GO" id="GO:0003677">
    <property type="term" value="F:DNA binding"/>
    <property type="evidence" value="ECO:0007669"/>
    <property type="project" value="UniProtKB-UniRule"/>
</dbReference>
<feature type="domain" description="HTH tetR-type" evidence="6">
    <location>
        <begin position="1"/>
        <end position="57"/>
    </location>
</feature>
<keyword evidence="8" id="KW-1185">Reference proteome</keyword>
<evidence type="ECO:0000313" key="7">
    <source>
        <dbReference type="EMBL" id="MBD8507034.1"/>
    </source>
</evidence>